<feature type="transmembrane region" description="Helical" evidence="1">
    <location>
        <begin position="29"/>
        <end position="55"/>
    </location>
</feature>
<accession>A0ABY9YQ07</accession>
<evidence type="ECO:0000256" key="1">
    <source>
        <dbReference type="SAM" id="Phobius"/>
    </source>
</evidence>
<keyword evidence="1" id="KW-0472">Membrane</keyword>
<dbReference type="RefSeq" id="WP_311191884.1">
    <property type="nucleotide sequence ID" value="NZ_CP115541.1"/>
</dbReference>
<keyword evidence="1" id="KW-0812">Transmembrane</keyword>
<name>A0ABY9YQ07_9GAMM</name>
<sequence>MNAKPKSTRRFDSRLIRKSRNQPRLQRTAWGFVTLAFWGFYFYLWAPLVTAISWLLGGRLAWLQLYEYKQSIDPFLVIALPIMLVCSAVLLIAWAEYNRFRFAGKERRNPRQDVTREEMARDLGATPALAAELLSGKAVTLHMDDHARPVGLSHQGLDGAEPVARLA</sequence>
<proteinExistence type="predicted"/>
<protein>
    <submittedName>
        <fullName evidence="2">Poly-beta-1,6-N-acetyl-D-glucosamine biosynthesis protein PgaD</fullName>
    </submittedName>
</protein>
<dbReference type="Proteomes" id="UP001302072">
    <property type="component" value="Chromosome"/>
</dbReference>
<evidence type="ECO:0000313" key="3">
    <source>
        <dbReference type="Proteomes" id="UP001302072"/>
    </source>
</evidence>
<keyword evidence="3" id="KW-1185">Reference proteome</keyword>
<dbReference type="NCBIfam" id="TIGR03940">
    <property type="entry name" value="PGA_PgaD"/>
    <property type="match status" value="1"/>
</dbReference>
<evidence type="ECO:0000313" key="2">
    <source>
        <dbReference type="EMBL" id="WNH52696.1"/>
    </source>
</evidence>
<reference evidence="2 3" key="1">
    <citation type="submission" date="2022-12" db="EMBL/GenBank/DDBJ databases">
        <title>Two new species, Stenotrophomonas aracearum and Stenotrophomonas oahuensis, isolated from Anthurium (Araceae family) in Hawaii.</title>
        <authorList>
            <person name="Chunag S.C."/>
            <person name="Dobhal S."/>
            <person name="Alvarez A."/>
            <person name="Arif M."/>
        </authorList>
    </citation>
    <scope>NUCLEOTIDE SEQUENCE [LARGE SCALE GENOMIC DNA]</scope>
    <source>
        <strain evidence="2 3">A5586</strain>
    </source>
</reference>
<dbReference type="InterPro" id="IPR023829">
    <property type="entry name" value="PGA_PgaD"/>
</dbReference>
<dbReference type="EMBL" id="CP115541">
    <property type="protein sequence ID" value="WNH52696.1"/>
    <property type="molecule type" value="Genomic_DNA"/>
</dbReference>
<feature type="transmembrane region" description="Helical" evidence="1">
    <location>
        <begin position="75"/>
        <end position="97"/>
    </location>
</feature>
<organism evidence="2 3">
    <name type="scientific">Stenotrophomonas oahuensis</name>
    <dbReference type="NCBI Taxonomy" id="3003271"/>
    <lineage>
        <taxon>Bacteria</taxon>
        <taxon>Pseudomonadati</taxon>
        <taxon>Pseudomonadota</taxon>
        <taxon>Gammaproteobacteria</taxon>
        <taxon>Lysobacterales</taxon>
        <taxon>Lysobacteraceae</taxon>
        <taxon>Stenotrophomonas</taxon>
    </lineage>
</organism>
<dbReference type="Pfam" id="PF13994">
    <property type="entry name" value="PgaD"/>
    <property type="match status" value="1"/>
</dbReference>
<keyword evidence="1" id="KW-1133">Transmembrane helix</keyword>
<gene>
    <name evidence="2" type="primary">pgaD</name>
    <name evidence="2" type="ORF">PDM29_00025</name>
</gene>